<evidence type="ECO:0000313" key="3">
    <source>
        <dbReference type="Proteomes" id="UP000054018"/>
    </source>
</evidence>
<sequence>MPQVDPADLSIHRQLDDIICRQDLILGQVDQTDLQMARLQCRTQEISEAHMQVLEQELADCWLMVGTLTCKMETLRASICSAQPVQTTGPPTADEDLLNLFGPSPSDAATHQGANSITAELHGLVLTTTQSSRDIEINQQVRQGSADTAVESGSIPVGSESVAMSTGNDEQGGTLGCADNH</sequence>
<protein>
    <submittedName>
        <fullName evidence="2">Uncharacterized protein</fullName>
    </submittedName>
</protein>
<dbReference type="OrthoDB" id="2706560at2759"/>
<evidence type="ECO:0000256" key="1">
    <source>
        <dbReference type="SAM" id="MobiDB-lite"/>
    </source>
</evidence>
<proteinExistence type="predicted"/>
<reference evidence="2 3" key="1">
    <citation type="submission" date="2014-04" db="EMBL/GenBank/DDBJ databases">
        <authorList>
            <consortium name="DOE Joint Genome Institute"/>
            <person name="Kuo A."/>
            <person name="Kohler A."/>
            <person name="Costa M.D."/>
            <person name="Nagy L.G."/>
            <person name="Floudas D."/>
            <person name="Copeland A."/>
            <person name="Barry K.W."/>
            <person name="Cichocki N."/>
            <person name="Veneault-Fourrey C."/>
            <person name="LaButti K."/>
            <person name="Lindquist E.A."/>
            <person name="Lipzen A."/>
            <person name="Lundell T."/>
            <person name="Morin E."/>
            <person name="Murat C."/>
            <person name="Sun H."/>
            <person name="Tunlid A."/>
            <person name="Henrissat B."/>
            <person name="Grigoriev I.V."/>
            <person name="Hibbett D.S."/>
            <person name="Martin F."/>
            <person name="Nordberg H.P."/>
            <person name="Cantor M.N."/>
            <person name="Hua S.X."/>
        </authorList>
    </citation>
    <scope>NUCLEOTIDE SEQUENCE [LARGE SCALE GENOMIC DNA]</scope>
    <source>
        <strain evidence="2 3">441</strain>
    </source>
</reference>
<keyword evidence="3" id="KW-1185">Reference proteome</keyword>
<dbReference type="Proteomes" id="UP000054018">
    <property type="component" value="Unassembled WGS sequence"/>
</dbReference>
<evidence type="ECO:0000313" key="2">
    <source>
        <dbReference type="EMBL" id="KIK13560.1"/>
    </source>
</evidence>
<feature type="region of interest" description="Disordered" evidence="1">
    <location>
        <begin position="158"/>
        <end position="181"/>
    </location>
</feature>
<accession>A0A0C9XMH6</accession>
<name>A0A0C9XMH6_9AGAM</name>
<gene>
    <name evidence="2" type="ORF">PISMIDRAFT_17914</name>
</gene>
<dbReference type="HOGENOM" id="CLU_127799_0_0_1"/>
<organism evidence="2 3">
    <name type="scientific">Pisolithus microcarpus 441</name>
    <dbReference type="NCBI Taxonomy" id="765257"/>
    <lineage>
        <taxon>Eukaryota</taxon>
        <taxon>Fungi</taxon>
        <taxon>Dikarya</taxon>
        <taxon>Basidiomycota</taxon>
        <taxon>Agaricomycotina</taxon>
        <taxon>Agaricomycetes</taxon>
        <taxon>Agaricomycetidae</taxon>
        <taxon>Boletales</taxon>
        <taxon>Sclerodermatineae</taxon>
        <taxon>Pisolithaceae</taxon>
        <taxon>Pisolithus</taxon>
    </lineage>
</organism>
<dbReference type="EMBL" id="KN833988">
    <property type="protein sequence ID" value="KIK13560.1"/>
    <property type="molecule type" value="Genomic_DNA"/>
</dbReference>
<feature type="compositionally biased region" description="Polar residues" evidence="1">
    <location>
        <begin position="162"/>
        <end position="171"/>
    </location>
</feature>
<reference evidence="3" key="2">
    <citation type="submission" date="2015-01" db="EMBL/GenBank/DDBJ databases">
        <title>Evolutionary Origins and Diversification of the Mycorrhizal Mutualists.</title>
        <authorList>
            <consortium name="DOE Joint Genome Institute"/>
            <consortium name="Mycorrhizal Genomics Consortium"/>
            <person name="Kohler A."/>
            <person name="Kuo A."/>
            <person name="Nagy L.G."/>
            <person name="Floudas D."/>
            <person name="Copeland A."/>
            <person name="Barry K.W."/>
            <person name="Cichocki N."/>
            <person name="Veneault-Fourrey C."/>
            <person name="LaButti K."/>
            <person name="Lindquist E.A."/>
            <person name="Lipzen A."/>
            <person name="Lundell T."/>
            <person name="Morin E."/>
            <person name="Murat C."/>
            <person name="Riley R."/>
            <person name="Ohm R."/>
            <person name="Sun H."/>
            <person name="Tunlid A."/>
            <person name="Henrissat B."/>
            <person name="Grigoriev I.V."/>
            <person name="Hibbett D.S."/>
            <person name="Martin F."/>
        </authorList>
    </citation>
    <scope>NUCLEOTIDE SEQUENCE [LARGE SCALE GENOMIC DNA]</scope>
    <source>
        <strain evidence="3">441</strain>
    </source>
</reference>
<dbReference type="AlphaFoldDB" id="A0A0C9XMH6"/>